<evidence type="ECO:0008006" key="4">
    <source>
        <dbReference type="Google" id="ProtNLM"/>
    </source>
</evidence>
<name>A0A7U7EL60_9GAMM</name>
<comment type="caution">
    <text evidence="2">The sequence shown here is derived from an EMBL/GenBank/DDBJ whole genome shotgun (WGS) entry which is preliminary data.</text>
</comment>
<keyword evidence="3" id="KW-1185">Reference proteome</keyword>
<feature type="signal peptide" evidence="1">
    <location>
        <begin position="1"/>
        <end position="17"/>
    </location>
</feature>
<evidence type="ECO:0000256" key="1">
    <source>
        <dbReference type="SAM" id="SignalP"/>
    </source>
</evidence>
<dbReference type="Proteomes" id="UP000583387">
    <property type="component" value="Unassembled WGS sequence"/>
</dbReference>
<gene>
    <name evidence="2" type="ORF">PSEWESI4_00755</name>
</gene>
<dbReference type="RefSeq" id="WP_187669856.1">
    <property type="nucleotide sequence ID" value="NZ_CAJFCI010000023.1"/>
</dbReference>
<evidence type="ECO:0000313" key="3">
    <source>
        <dbReference type="Proteomes" id="UP000583387"/>
    </source>
</evidence>
<reference evidence="2 3" key="1">
    <citation type="submission" date="2020-08" db="EMBL/GenBank/DDBJ databases">
        <authorList>
            <person name="Criscuolo A."/>
        </authorList>
    </citation>
    <scope>NUCLEOTIDE SEQUENCE [LARGE SCALE GENOMIC DNA]</scope>
    <source>
        <strain evidence="2">CIP111764</strain>
    </source>
</reference>
<feature type="chain" id="PRO_5031422282" description="Lipoprotein" evidence="1">
    <location>
        <begin position="18"/>
        <end position="163"/>
    </location>
</feature>
<protein>
    <recommendedName>
        <fullName evidence="4">Lipoprotein</fullName>
    </recommendedName>
</protein>
<proteinExistence type="predicted"/>
<organism evidence="2 3">
    <name type="scientific">Zestomonas carbonaria</name>
    <dbReference type="NCBI Taxonomy" id="2762745"/>
    <lineage>
        <taxon>Bacteria</taxon>
        <taxon>Pseudomonadati</taxon>
        <taxon>Pseudomonadota</taxon>
        <taxon>Gammaproteobacteria</taxon>
        <taxon>Pseudomonadales</taxon>
        <taxon>Pseudomonadaceae</taxon>
        <taxon>Zestomonas</taxon>
    </lineage>
</organism>
<dbReference type="AlphaFoldDB" id="A0A7U7EL60"/>
<keyword evidence="1" id="KW-0732">Signal</keyword>
<evidence type="ECO:0000313" key="2">
    <source>
        <dbReference type="EMBL" id="CAD5106492.1"/>
    </source>
</evidence>
<dbReference type="PROSITE" id="PS51257">
    <property type="entry name" value="PROKAR_LIPOPROTEIN"/>
    <property type="match status" value="1"/>
</dbReference>
<sequence length="163" mass="18083">MIRALLLGLSLLLTACATTTPLPSSVPELDLPLSLHVQRDDGATSQDWLLVVQEEADTLRWSLFDPLGVPLARQQLIDGEWHNDGLLPPNAEARQLFAALLFALVPAQQLAHTYPPGEWTAADGQRRLNPDWRIGYRAPLNFTLNRVEGPRYRVTALIPDSDS</sequence>
<accession>A0A7U7EL60</accession>
<dbReference type="EMBL" id="CAJFCI010000023">
    <property type="protein sequence ID" value="CAD5106492.1"/>
    <property type="molecule type" value="Genomic_DNA"/>
</dbReference>